<feature type="signal peptide" evidence="2">
    <location>
        <begin position="1"/>
        <end position="27"/>
    </location>
</feature>
<dbReference type="Gene3D" id="4.10.1080.10">
    <property type="entry name" value="TSP type-3 repeat"/>
    <property type="match status" value="1"/>
</dbReference>
<accession>M7N9C4</accession>
<feature type="chain" id="PRO_5004082161" evidence="2">
    <location>
        <begin position="28"/>
        <end position="869"/>
    </location>
</feature>
<name>M7N9C4_9BACT</name>
<feature type="compositionally biased region" description="Basic and acidic residues" evidence="1">
    <location>
        <begin position="766"/>
        <end position="778"/>
    </location>
</feature>
<sequence>MPTVTFTHLRSCTLVLLYCLWSSFSVANPRLAATPPPGTSAENRPPLISISGDSLTLYEPGKEYLFIIEVSDPDPGDSFTLSQPSYHTLEGAHFSPALPYTGSGTATIEVRWTAPNGPAYGWLTAEDEAGASGHAELDLWGGYPPQFHPPSEPIRVGVGQDFLYMIELTADQLNQTYPCSETLPISCERGLGLVLYPDASVLTTAYLGLHEVRLTAEHNSGLVVEDKLYILVDPDCTNQTLYRDKDGDGYGDSSLVALACAPLEGYVAQAGDCDDENPDINPGATDYPWPFDDYDSDCDGQDPGFDADGDGVNDVWDNCPNTPNPDQYDQDFDRQGDACDWDIDGDGWANEEDCDPHHAGIHPGAEEIQGDGLDNNCNGLVDDEEALAEPQFHISASDNVIFVPGSSYLMLRPGQAATITITVSSLDPSEPLELQLVQVYDHHYHEVDMFEGAYLSPALPLSGTGSLQTQLHWTPGWEQEGDQEMQLMATDGTGRVSLYTLSVIVGVHPRILAPAEVTVPIGQFVEFNIPVSSGFRTLWTSANLGSLPLMGFEAGPGIQIYGEFGPEHIGTHQIELLAWDETGMEVSQPMLITVVASCPLQHWYPDHDADGWGEDRDAMLITSCTPIAGYVANRQDCNDYNAGIHPQAEEIPGDGLDNNCNGEVDEEEKPLSCLAAQPLKLTALCSNVASQHTWMVFNPNACAVEVRWEVHKTSHAAVMIAPPGESYFTTPVGSNNNQVVFIHWQDTQGKWKKKGMASSSAHCGKQARDGGKGKNSRLAEESEGLSLYPVPFRQQLTVMHESINGKAPARVLLISLEGRSLDVSAQVVAQGQGYLQLNLQGVPLANGLYILRLEIADQPPVVKRVLRQE</sequence>
<dbReference type="STRING" id="1279009.ADICEAN_01119"/>
<evidence type="ECO:0000256" key="1">
    <source>
        <dbReference type="SAM" id="MobiDB-lite"/>
    </source>
</evidence>
<feature type="region of interest" description="Disordered" evidence="1">
    <location>
        <begin position="755"/>
        <end position="778"/>
    </location>
</feature>
<evidence type="ECO:0000313" key="3">
    <source>
        <dbReference type="EMBL" id="EMR03781.1"/>
    </source>
</evidence>
<dbReference type="InterPro" id="IPR028974">
    <property type="entry name" value="TSP_type-3_rpt"/>
</dbReference>
<dbReference type="Proteomes" id="UP000011910">
    <property type="component" value="Unassembled WGS sequence"/>
</dbReference>
<proteinExistence type="predicted"/>
<dbReference type="eggNOG" id="COG3419">
    <property type="taxonomic scope" value="Bacteria"/>
</dbReference>
<comment type="caution">
    <text evidence="3">The sequence shown here is derived from an EMBL/GenBank/DDBJ whole genome shotgun (WGS) entry which is preliminary data.</text>
</comment>
<dbReference type="InterPro" id="IPR021655">
    <property type="entry name" value="Put_metal-bd"/>
</dbReference>
<keyword evidence="2" id="KW-0732">Signal</keyword>
<organism evidence="3 4">
    <name type="scientific">Cesiribacter andamanensis AMV16</name>
    <dbReference type="NCBI Taxonomy" id="1279009"/>
    <lineage>
        <taxon>Bacteria</taxon>
        <taxon>Pseudomonadati</taxon>
        <taxon>Bacteroidota</taxon>
        <taxon>Cytophagia</taxon>
        <taxon>Cytophagales</taxon>
        <taxon>Cesiribacteraceae</taxon>
        <taxon>Cesiribacter</taxon>
    </lineage>
</organism>
<evidence type="ECO:0000256" key="2">
    <source>
        <dbReference type="SAM" id="SignalP"/>
    </source>
</evidence>
<keyword evidence="4" id="KW-1185">Reference proteome</keyword>
<dbReference type="RefSeq" id="WP_009194519.1">
    <property type="nucleotide sequence ID" value="NZ_AODQ01000018.1"/>
</dbReference>
<protein>
    <submittedName>
        <fullName evidence="3">Protein metal binding site</fullName>
    </submittedName>
</protein>
<dbReference type="OrthoDB" id="610424at2"/>
<dbReference type="SUPFAM" id="SSF103647">
    <property type="entry name" value="TSP type-3 repeat"/>
    <property type="match status" value="1"/>
</dbReference>
<evidence type="ECO:0000313" key="4">
    <source>
        <dbReference type="Proteomes" id="UP000011910"/>
    </source>
</evidence>
<gene>
    <name evidence="3" type="ORF">ADICEAN_01119</name>
</gene>
<dbReference type="EMBL" id="AODQ01000018">
    <property type="protein sequence ID" value="EMR03781.1"/>
    <property type="molecule type" value="Genomic_DNA"/>
</dbReference>
<dbReference type="eggNOG" id="COG4935">
    <property type="taxonomic scope" value="Bacteria"/>
</dbReference>
<dbReference type="PATRIC" id="fig|1279009.4.peg.1134"/>
<dbReference type="GO" id="GO:0005509">
    <property type="term" value="F:calcium ion binding"/>
    <property type="evidence" value="ECO:0007669"/>
    <property type="project" value="InterPro"/>
</dbReference>
<dbReference type="AlphaFoldDB" id="M7N9C4"/>
<reference evidence="3 4" key="1">
    <citation type="journal article" date="2013" name="Genome Announc.">
        <title>Draft Genome Sequence of Cesiribacter andamanensis Strain AMV16T, Isolated from a Soil Sample from a Mud Volcano in the Andaman Islands, India.</title>
        <authorList>
            <person name="Shivaji S."/>
            <person name="Ara S."/>
            <person name="Begum Z."/>
            <person name="Srinivas T.N."/>
            <person name="Singh A."/>
            <person name="Kumar Pinnaka A."/>
        </authorList>
    </citation>
    <scope>NUCLEOTIDE SEQUENCE [LARGE SCALE GENOMIC DNA]</scope>
    <source>
        <strain evidence="3 4">AMV16</strain>
    </source>
</reference>
<dbReference type="Pfam" id="PF11617">
    <property type="entry name" value="Cu-binding_MopE"/>
    <property type="match status" value="3"/>
</dbReference>